<comment type="caution">
    <text evidence="2">The sequence shown here is derived from an EMBL/GenBank/DDBJ whole genome shotgun (WGS) entry which is preliminary data.</text>
</comment>
<dbReference type="Gramene" id="FCD_00006132-RA">
    <property type="protein sequence ID" value="FCD_00006132-RA:cds"/>
    <property type="gene ID" value="FCD_00006132"/>
</dbReference>
<reference evidence="2" key="1">
    <citation type="submission" date="2023-07" db="EMBL/GenBank/DDBJ databases">
        <title>draft genome sequence of fig (Ficus carica).</title>
        <authorList>
            <person name="Takahashi T."/>
            <person name="Nishimura K."/>
        </authorList>
    </citation>
    <scope>NUCLEOTIDE SEQUENCE</scope>
</reference>
<dbReference type="EMBL" id="BTGU01000004">
    <property type="protein sequence ID" value="GMN34289.1"/>
    <property type="molecule type" value="Genomic_DNA"/>
</dbReference>
<accession>A0AA87ZC86</accession>
<dbReference type="Gene3D" id="3.40.50.11320">
    <property type="match status" value="1"/>
</dbReference>
<gene>
    <name evidence="2" type="ORF">TIFTF001_004612</name>
</gene>
<evidence type="ECO:0000313" key="2">
    <source>
        <dbReference type="EMBL" id="GMN34289.1"/>
    </source>
</evidence>
<dbReference type="AlphaFoldDB" id="A0AA87ZC86"/>
<dbReference type="InterPro" id="IPR001563">
    <property type="entry name" value="Peptidase_S10"/>
</dbReference>
<keyword evidence="3" id="KW-1185">Reference proteome</keyword>
<dbReference type="SUPFAM" id="SSF53474">
    <property type="entry name" value="alpha/beta-Hydrolases"/>
    <property type="match status" value="1"/>
</dbReference>
<organism evidence="2 3">
    <name type="scientific">Ficus carica</name>
    <name type="common">Common fig</name>
    <dbReference type="NCBI Taxonomy" id="3494"/>
    <lineage>
        <taxon>Eukaryota</taxon>
        <taxon>Viridiplantae</taxon>
        <taxon>Streptophyta</taxon>
        <taxon>Embryophyta</taxon>
        <taxon>Tracheophyta</taxon>
        <taxon>Spermatophyta</taxon>
        <taxon>Magnoliopsida</taxon>
        <taxon>eudicotyledons</taxon>
        <taxon>Gunneridae</taxon>
        <taxon>Pentapetalae</taxon>
        <taxon>rosids</taxon>
        <taxon>fabids</taxon>
        <taxon>Rosales</taxon>
        <taxon>Moraceae</taxon>
        <taxon>Ficeae</taxon>
        <taxon>Ficus</taxon>
    </lineage>
</organism>
<evidence type="ECO:0000313" key="3">
    <source>
        <dbReference type="Proteomes" id="UP001187192"/>
    </source>
</evidence>
<sequence>MVIPYVGTQAWIKSLNIPAVDRWWPWLVDHQIAGYVTEYSKGFTFATVKARMPLFIYT</sequence>
<dbReference type="GO" id="GO:0006508">
    <property type="term" value="P:proteolysis"/>
    <property type="evidence" value="ECO:0007669"/>
    <property type="project" value="InterPro"/>
</dbReference>
<comment type="similarity">
    <text evidence="1">Belongs to the peptidase S10 family.</text>
</comment>
<dbReference type="InterPro" id="IPR029058">
    <property type="entry name" value="AB_hydrolase_fold"/>
</dbReference>
<protein>
    <submittedName>
        <fullName evidence="2">Uncharacterized protein</fullName>
    </submittedName>
</protein>
<dbReference type="Proteomes" id="UP001187192">
    <property type="component" value="Unassembled WGS sequence"/>
</dbReference>
<dbReference type="GO" id="GO:0004185">
    <property type="term" value="F:serine-type carboxypeptidase activity"/>
    <property type="evidence" value="ECO:0007669"/>
    <property type="project" value="InterPro"/>
</dbReference>
<proteinExistence type="inferred from homology"/>
<evidence type="ECO:0000256" key="1">
    <source>
        <dbReference type="ARBA" id="ARBA00009431"/>
    </source>
</evidence>
<name>A0AA87ZC86_FICCA</name>
<dbReference type="Pfam" id="PF00450">
    <property type="entry name" value="Peptidase_S10"/>
    <property type="match status" value="1"/>
</dbReference>